<dbReference type="OrthoDB" id="3945418at2759"/>
<dbReference type="PANTHER" id="PTHR24305">
    <property type="entry name" value="CYTOCHROME P450"/>
    <property type="match status" value="1"/>
</dbReference>
<keyword evidence="7" id="KW-0503">Monooxygenase</keyword>
<evidence type="ECO:0000256" key="7">
    <source>
        <dbReference type="RuleBase" id="RU000461"/>
    </source>
</evidence>
<reference evidence="9 10" key="1">
    <citation type="journal article" date="2016" name="BMC Genomics">
        <title>Genome sequencing and secondary metabolism of the postharvest pathogen Penicillium griseofulvum.</title>
        <authorList>
            <person name="Banani H."/>
            <person name="Marcet-Houben M."/>
            <person name="Ballester A.R."/>
            <person name="Abbruscato P."/>
            <person name="Gonzalez-Candelas L."/>
            <person name="Gabaldon T."/>
            <person name="Spadaro D."/>
        </authorList>
    </citation>
    <scope>NUCLEOTIDE SEQUENCE [LARGE SCALE GENOMIC DNA]</scope>
    <source>
        <strain evidence="9 10">PG3</strain>
    </source>
</reference>
<evidence type="ECO:0000256" key="2">
    <source>
        <dbReference type="ARBA" id="ARBA00010617"/>
    </source>
</evidence>
<dbReference type="Gene3D" id="1.10.630.10">
    <property type="entry name" value="Cytochrome P450"/>
    <property type="match status" value="1"/>
</dbReference>
<feature type="binding site" description="axial binding residue" evidence="6">
    <location>
        <position position="347"/>
    </location>
    <ligand>
        <name>heme</name>
        <dbReference type="ChEBI" id="CHEBI:30413"/>
    </ligand>
    <ligandPart>
        <name>Fe</name>
        <dbReference type="ChEBI" id="CHEBI:18248"/>
    </ligandPart>
</feature>
<dbReference type="InterPro" id="IPR036396">
    <property type="entry name" value="Cyt_P450_sf"/>
</dbReference>
<dbReference type="PANTHER" id="PTHR24305:SF166">
    <property type="entry name" value="CYTOCHROME P450 12A4, MITOCHONDRIAL-RELATED"/>
    <property type="match status" value="1"/>
</dbReference>
<dbReference type="GO" id="GO:0005506">
    <property type="term" value="F:iron ion binding"/>
    <property type="evidence" value="ECO:0007669"/>
    <property type="project" value="InterPro"/>
</dbReference>
<evidence type="ECO:0000256" key="1">
    <source>
        <dbReference type="ARBA" id="ARBA00001971"/>
    </source>
</evidence>
<keyword evidence="10" id="KW-1185">Reference proteome</keyword>
<comment type="caution">
    <text evidence="9">The sequence shown here is derived from an EMBL/GenBank/DDBJ whole genome shotgun (WGS) entry which is preliminary data.</text>
</comment>
<dbReference type="InterPro" id="IPR002401">
    <property type="entry name" value="Cyt_P450_E_grp-I"/>
</dbReference>
<dbReference type="CDD" id="cd11062">
    <property type="entry name" value="CYP58-like"/>
    <property type="match status" value="1"/>
</dbReference>
<evidence type="ECO:0000256" key="4">
    <source>
        <dbReference type="ARBA" id="ARBA00023002"/>
    </source>
</evidence>
<dbReference type="GO" id="GO:0016705">
    <property type="term" value="F:oxidoreductase activity, acting on paired donors, with incorporation or reduction of molecular oxygen"/>
    <property type="evidence" value="ECO:0007669"/>
    <property type="project" value="InterPro"/>
</dbReference>
<evidence type="ECO:0000313" key="10">
    <source>
        <dbReference type="Proteomes" id="UP000070168"/>
    </source>
</evidence>
<evidence type="ECO:0000256" key="3">
    <source>
        <dbReference type="ARBA" id="ARBA00022723"/>
    </source>
</evidence>
<dbReference type="AlphaFoldDB" id="A0A135LGW7"/>
<evidence type="ECO:0000256" key="5">
    <source>
        <dbReference type="ARBA" id="ARBA00023004"/>
    </source>
</evidence>
<name>A0A135LGW7_PENPA</name>
<dbReference type="Pfam" id="PF00067">
    <property type="entry name" value="p450"/>
    <property type="match status" value="1"/>
</dbReference>
<dbReference type="EMBL" id="LHQR01000065">
    <property type="protein sequence ID" value="KXG48183.1"/>
    <property type="molecule type" value="Genomic_DNA"/>
</dbReference>
<feature type="region of interest" description="Disordered" evidence="8">
    <location>
        <begin position="444"/>
        <end position="491"/>
    </location>
</feature>
<dbReference type="PROSITE" id="PS00086">
    <property type="entry name" value="CYTOCHROME_P450"/>
    <property type="match status" value="1"/>
</dbReference>
<protein>
    <submittedName>
        <fullName evidence="9">Cytochrome P450</fullName>
    </submittedName>
</protein>
<comment type="similarity">
    <text evidence="2 7">Belongs to the cytochrome P450 family.</text>
</comment>
<dbReference type="SUPFAM" id="SSF48264">
    <property type="entry name" value="Cytochrome P450"/>
    <property type="match status" value="1"/>
</dbReference>
<dbReference type="PRINTS" id="PR00385">
    <property type="entry name" value="P450"/>
</dbReference>
<dbReference type="GO" id="GO:0020037">
    <property type="term" value="F:heme binding"/>
    <property type="evidence" value="ECO:0007669"/>
    <property type="project" value="InterPro"/>
</dbReference>
<keyword evidence="5 6" id="KW-0408">Iron</keyword>
<dbReference type="OMA" id="FCFAGTD"/>
<comment type="cofactor">
    <cofactor evidence="1 6">
        <name>heme</name>
        <dbReference type="ChEBI" id="CHEBI:30413"/>
    </cofactor>
</comment>
<dbReference type="RefSeq" id="XP_040646719.1">
    <property type="nucleotide sequence ID" value="XM_040789766.1"/>
</dbReference>
<keyword evidence="6 7" id="KW-0349">Heme</keyword>
<evidence type="ECO:0000313" key="9">
    <source>
        <dbReference type="EMBL" id="KXG48183.1"/>
    </source>
</evidence>
<keyword evidence="3 6" id="KW-0479">Metal-binding</keyword>
<dbReference type="GO" id="GO:0004497">
    <property type="term" value="F:monooxygenase activity"/>
    <property type="evidence" value="ECO:0007669"/>
    <property type="project" value="UniProtKB-KW"/>
</dbReference>
<dbReference type="Proteomes" id="UP000070168">
    <property type="component" value="Unassembled WGS sequence"/>
</dbReference>
<dbReference type="STRING" id="5078.A0A135LGW7"/>
<sequence>MLKVNSDYLKDPKFYEQMGVPDAMGTICDPHKHRILRRRVNPLFSQQAVDKMAGDIQTTINHACDLITESFDAQNFIRAIAGDVVSTHYFGENMSLIDRPGYAHKLWDGIDTLVGQMWYMIHIPYLATILAELPSILLKISLPGLAGLIEVCMRHSEKALERNKTRSASVETDNATFFDLLTTPSPGQQPVHLSQEDLVNHGLNLVGAGVDTISLTMTVALYHILSSPEIKNQVCRETREATPFIRDELDSQRVRTLPYLGAVIKETLRMYPPVPGRMPRIVPPQGESYNGSFIPGGTIVSISPYTIHHDATLFSEPNIFKPERWLGDNTLEMERALIPFSTGSRMCPGIHLAYLEIYMTLATLFSRFVLELESPLPRPELEWTDQFVIVFDHPVKPTGADTVEGTVDVTQWRRLRHELTDTGVTTRRDSRMIYKATSLLQPRATGSKLDEKKNIHEWRVPKNTPVNDPKAIEQSVPPRCAMQGPDCGEPP</sequence>
<evidence type="ECO:0000256" key="8">
    <source>
        <dbReference type="SAM" id="MobiDB-lite"/>
    </source>
</evidence>
<dbReference type="InterPro" id="IPR050121">
    <property type="entry name" value="Cytochrome_P450_monoxygenase"/>
</dbReference>
<dbReference type="PRINTS" id="PR00463">
    <property type="entry name" value="EP450I"/>
</dbReference>
<proteinExistence type="inferred from homology"/>
<dbReference type="GeneID" id="63705066"/>
<organism evidence="9 10">
    <name type="scientific">Penicillium patulum</name>
    <name type="common">Penicillium griseofulvum</name>
    <dbReference type="NCBI Taxonomy" id="5078"/>
    <lineage>
        <taxon>Eukaryota</taxon>
        <taxon>Fungi</taxon>
        <taxon>Dikarya</taxon>
        <taxon>Ascomycota</taxon>
        <taxon>Pezizomycotina</taxon>
        <taxon>Eurotiomycetes</taxon>
        <taxon>Eurotiomycetidae</taxon>
        <taxon>Eurotiales</taxon>
        <taxon>Aspergillaceae</taxon>
        <taxon>Penicillium</taxon>
    </lineage>
</organism>
<feature type="compositionally biased region" description="Basic and acidic residues" evidence="8">
    <location>
        <begin position="448"/>
        <end position="460"/>
    </location>
</feature>
<accession>A0A135LGW7</accession>
<evidence type="ECO:0000256" key="6">
    <source>
        <dbReference type="PIRSR" id="PIRSR602401-1"/>
    </source>
</evidence>
<keyword evidence="4 7" id="KW-0560">Oxidoreductase</keyword>
<dbReference type="GO" id="GO:0043386">
    <property type="term" value="P:mycotoxin biosynthetic process"/>
    <property type="evidence" value="ECO:0007669"/>
    <property type="project" value="UniProtKB-ARBA"/>
</dbReference>
<dbReference type="InterPro" id="IPR017972">
    <property type="entry name" value="Cyt_P450_CS"/>
</dbReference>
<dbReference type="InterPro" id="IPR001128">
    <property type="entry name" value="Cyt_P450"/>
</dbReference>
<gene>
    <name evidence="9" type="ORF">PGRI_020530</name>
</gene>